<feature type="transmembrane region" description="Helical" evidence="14">
    <location>
        <begin position="314"/>
        <end position="334"/>
    </location>
</feature>
<dbReference type="Pfam" id="PF02518">
    <property type="entry name" value="HATPase_c"/>
    <property type="match status" value="1"/>
</dbReference>
<dbReference type="OrthoDB" id="9792991at2"/>
<keyword evidence="10" id="KW-0067">ATP-binding</keyword>
<evidence type="ECO:0000256" key="12">
    <source>
        <dbReference type="ARBA" id="ARBA00023012"/>
    </source>
</evidence>
<dbReference type="RefSeq" id="WP_082425205.1">
    <property type="nucleotide sequence ID" value="NZ_CYZV01000002.1"/>
</dbReference>
<evidence type="ECO:0000256" key="7">
    <source>
        <dbReference type="ARBA" id="ARBA00022692"/>
    </source>
</evidence>
<evidence type="ECO:0000256" key="9">
    <source>
        <dbReference type="ARBA" id="ARBA00022777"/>
    </source>
</evidence>
<organism evidence="16 17">
    <name type="scientific">Clostridium disporicum</name>
    <dbReference type="NCBI Taxonomy" id="84024"/>
    <lineage>
        <taxon>Bacteria</taxon>
        <taxon>Bacillati</taxon>
        <taxon>Bacillota</taxon>
        <taxon>Clostridia</taxon>
        <taxon>Eubacteriales</taxon>
        <taxon>Clostridiaceae</taxon>
        <taxon>Clostridium</taxon>
    </lineage>
</organism>
<evidence type="ECO:0000256" key="5">
    <source>
        <dbReference type="ARBA" id="ARBA00022553"/>
    </source>
</evidence>
<keyword evidence="13 14" id="KW-0472">Membrane</keyword>
<dbReference type="PROSITE" id="PS50109">
    <property type="entry name" value="HIS_KIN"/>
    <property type="match status" value="1"/>
</dbReference>
<proteinExistence type="predicted"/>
<evidence type="ECO:0000256" key="14">
    <source>
        <dbReference type="SAM" id="Phobius"/>
    </source>
</evidence>
<dbReference type="PANTHER" id="PTHR45528">
    <property type="entry name" value="SENSOR HISTIDINE KINASE CPXA"/>
    <property type="match status" value="1"/>
</dbReference>
<dbReference type="InterPro" id="IPR005467">
    <property type="entry name" value="His_kinase_dom"/>
</dbReference>
<feature type="domain" description="Histidine kinase" evidence="15">
    <location>
        <begin position="538"/>
        <end position="750"/>
    </location>
</feature>
<feature type="transmembrane region" description="Helical" evidence="14">
    <location>
        <begin position="273"/>
        <end position="293"/>
    </location>
</feature>
<dbReference type="GO" id="GO:0005886">
    <property type="term" value="C:plasma membrane"/>
    <property type="evidence" value="ECO:0007669"/>
    <property type="project" value="UniProtKB-SubCell"/>
</dbReference>
<reference evidence="16 17" key="1">
    <citation type="submission" date="2015-09" db="EMBL/GenBank/DDBJ databases">
        <authorList>
            <consortium name="Pathogen Informatics"/>
        </authorList>
    </citation>
    <scope>NUCLEOTIDE SEQUENCE [LARGE SCALE GENOMIC DNA]</scope>
    <source>
        <strain evidence="16 17">2789STDY5834855</strain>
    </source>
</reference>
<dbReference type="InterPro" id="IPR003594">
    <property type="entry name" value="HATPase_dom"/>
</dbReference>
<dbReference type="GO" id="GO:0000155">
    <property type="term" value="F:phosphorelay sensor kinase activity"/>
    <property type="evidence" value="ECO:0007669"/>
    <property type="project" value="InterPro"/>
</dbReference>
<evidence type="ECO:0000256" key="2">
    <source>
        <dbReference type="ARBA" id="ARBA00004651"/>
    </source>
</evidence>
<dbReference type="InterPro" id="IPR050398">
    <property type="entry name" value="HssS/ArlS-like"/>
</dbReference>
<dbReference type="EMBL" id="CYZV01000002">
    <property type="protein sequence ID" value="CUN57014.1"/>
    <property type="molecule type" value="Genomic_DNA"/>
</dbReference>
<sequence length="750" mass="85683">MDIKLKSSNDNKEFNDSRNNINGIKKSNYKGKVVIAILLVIAIIATAALGMCAAYPLIEENAKNVSYNNYFEEYAFSENLAGALYCSYYNSLNEKAGGTLDPASTLLNIPQNIYDNDEDYEESEFINGFNSNFNNWNRILDNQLANLKYYSYDKTNNITKTNINYEVGIIENNIDLSSIKKDEYQFYVAINFDENGNLTINDIKGANIQNFEYYLNSALSDFLSDNYYDSGYYNATMNPIKNMEFVYAVPNNLVFNDSISWGIRNAEAYGYELVGGVAVMIIATLVAIAALIFPIKRANEMPLFKWISKIPFEIWIVIVSLTVALLIVSSSYMIHPALNGQLEHFVGFNVDWFTASEKVIWVLNFINWFIGFAIVFFAVLIIKYIFNLGIKEYFKRRTIFGIILMFFVTIIKKTLDEVTKVDLKEKNNKLIIKLLLINALILLIITSIWFFGIPVVILYSIVLFFVIRKYVDKISEKYSKLREATSKIAQGKLDVNIEEDLGLFEPFKEDLKEIQKGFKKAVDEEVKSQKMKTDLISNVSHDLKTPLTAIITYADLLKGENLSEEKRKQYVDTLDRKAQRLQVLIEDLFEMSKATSGNITLNIENIDVVALMKQTLLELEDKLEEAKLSVRKNMPEGKVILPLDSQRTFRVFENLVINMTKYAMPNSRVFIDIFENENDVQIVMKNMAAEEITFNVDTIAERFVRGDESRNTEGSGLGLAIAKSFVELQNGKFNISVDGDLFKVTIIFEK</sequence>
<keyword evidence="4" id="KW-1003">Cell membrane</keyword>
<dbReference type="SUPFAM" id="SSF47384">
    <property type="entry name" value="Homodimeric domain of signal transducing histidine kinase"/>
    <property type="match status" value="1"/>
</dbReference>
<feature type="transmembrane region" description="Helical" evidence="14">
    <location>
        <begin position="398"/>
        <end position="415"/>
    </location>
</feature>
<gene>
    <name evidence="16" type="primary">phoR_4</name>
    <name evidence="16" type="ORF">ERS852470_00223</name>
</gene>
<dbReference type="CDD" id="cd00082">
    <property type="entry name" value="HisKA"/>
    <property type="match status" value="1"/>
</dbReference>
<evidence type="ECO:0000256" key="3">
    <source>
        <dbReference type="ARBA" id="ARBA00012438"/>
    </source>
</evidence>
<dbReference type="Pfam" id="PF00512">
    <property type="entry name" value="HisKA"/>
    <property type="match status" value="1"/>
</dbReference>
<dbReference type="SUPFAM" id="SSF55874">
    <property type="entry name" value="ATPase domain of HSP90 chaperone/DNA topoisomerase II/histidine kinase"/>
    <property type="match status" value="1"/>
</dbReference>
<evidence type="ECO:0000256" key="6">
    <source>
        <dbReference type="ARBA" id="ARBA00022679"/>
    </source>
</evidence>
<keyword evidence="11 14" id="KW-1133">Transmembrane helix</keyword>
<accession>A0A173XZC1</accession>
<dbReference type="Proteomes" id="UP000095558">
    <property type="component" value="Unassembled WGS sequence"/>
</dbReference>
<keyword evidence="6 16" id="KW-0808">Transferase</keyword>
<dbReference type="GO" id="GO:0005524">
    <property type="term" value="F:ATP binding"/>
    <property type="evidence" value="ECO:0007669"/>
    <property type="project" value="UniProtKB-KW"/>
</dbReference>
<dbReference type="InterPro" id="IPR036890">
    <property type="entry name" value="HATPase_C_sf"/>
</dbReference>
<keyword evidence="5" id="KW-0597">Phosphoprotein</keyword>
<comment type="subcellular location">
    <subcellularLocation>
        <location evidence="2">Cell membrane</location>
        <topology evidence="2">Multi-pass membrane protein</topology>
    </subcellularLocation>
</comment>
<protein>
    <recommendedName>
        <fullName evidence="3">histidine kinase</fullName>
        <ecNumber evidence="3">2.7.13.3</ecNumber>
    </recommendedName>
</protein>
<dbReference type="EC" id="2.7.13.3" evidence="3"/>
<feature type="transmembrane region" description="Helical" evidence="14">
    <location>
        <begin position="435"/>
        <end position="467"/>
    </location>
</feature>
<feature type="transmembrane region" description="Helical" evidence="14">
    <location>
        <begin position="33"/>
        <end position="58"/>
    </location>
</feature>
<evidence type="ECO:0000313" key="16">
    <source>
        <dbReference type="EMBL" id="CUN57014.1"/>
    </source>
</evidence>
<evidence type="ECO:0000256" key="13">
    <source>
        <dbReference type="ARBA" id="ARBA00023136"/>
    </source>
</evidence>
<dbReference type="SMART" id="SM00387">
    <property type="entry name" value="HATPase_c"/>
    <property type="match status" value="1"/>
</dbReference>
<keyword evidence="7 14" id="KW-0812">Transmembrane</keyword>
<feature type="transmembrane region" description="Helical" evidence="14">
    <location>
        <begin position="365"/>
        <end position="386"/>
    </location>
</feature>
<keyword evidence="8" id="KW-0547">Nucleotide-binding</keyword>
<keyword evidence="9 16" id="KW-0418">Kinase</keyword>
<dbReference type="InterPro" id="IPR036097">
    <property type="entry name" value="HisK_dim/P_sf"/>
</dbReference>
<dbReference type="SMART" id="SM00388">
    <property type="entry name" value="HisKA"/>
    <property type="match status" value="1"/>
</dbReference>
<comment type="catalytic activity">
    <reaction evidence="1">
        <text>ATP + protein L-histidine = ADP + protein N-phospho-L-histidine.</text>
        <dbReference type="EC" id="2.7.13.3"/>
    </reaction>
</comment>
<evidence type="ECO:0000256" key="8">
    <source>
        <dbReference type="ARBA" id="ARBA00022741"/>
    </source>
</evidence>
<evidence type="ECO:0000256" key="10">
    <source>
        <dbReference type="ARBA" id="ARBA00022840"/>
    </source>
</evidence>
<evidence type="ECO:0000256" key="11">
    <source>
        <dbReference type="ARBA" id="ARBA00022989"/>
    </source>
</evidence>
<name>A0A173XZC1_9CLOT</name>
<dbReference type="InterPro" id="IPR003661">
    <property type="entry name" value="HisK_dim/P_dom"/>
</dbReference>
<keyword evidence="12" id="KW-0902">Two-component regulatory system</keyword>
<dbReference type="Gene3D" id="1.10.287.130">
    <property type="match status" value="1"/>
</dbReference>
<evidence type="ECO:0000259" key="15">
    <source>
        <dbReference type="PROSITE" id="PS50109"/>
    </source>
</evidence>
<dbReference type="PANTHER" id="PTHR45528:SF1">
    <property type="entry name" value="SENSOR HISTIDINE KINASE CPXA"/>
    <property type="match status" value="1"/>
</dbReference>
<evidence type="ECO:0000256" key="4">
    <source>
        <dbReference type="ARBA" id="ARBA00022475"/>
    </source>
</evidence>
<evidence type="ECO:0000313" key="17">
    <source>
        <dbReference type="Proteomes" id="UP000095558"/>
    </source>
</evidence>
<dbReference type="Gene3D" id="3.30.565.10">
    <property type="entry name" value="Histidine kinase-like ATPase, C-terminal domain"/>
    <property type="match status" value="1"/>
</dbReference>
<dbReference type="FunFam" id="1.10.287.130:FF:000008">
    <property type="entry name" value="Two-component sensor histidine kinase"/>
    <property type="match status" value="1"/>
</dbReference>
<evidence type="ECO:0000256" key="1">
    <source>
        <dbReference type="ARBA" id="ARBA00000085"/>
    </source>
</evidence>
<dbReference type="AlphaFoldDB" id="A0A173XZC1"/>